<name>A0AAD4DUQ3_9AGAM</name>
<reference evidence="1" key="1">
    <citation type="journal article" date="2020" name="New Phytol.">
        <title>Comparative genomics reveals dynamic genome evolution in host specialist ectomycorrhizal fungi.</title>
        <authorList>
            <person name="Lofgren L.A."/>
            <person name="Nguyen N.H."/>
            <person name="Vilgalys R."/>
            <person name="Ruytinx J."/>
            <person name="Liao H.L."/>
            <person name="Branco S."/>
            <person name="Kuo A."/>
            <person name="LaButti K."/>
            <person name="Lipzen A."/>
            <person name="Andreopoulos W."/>
            <person name="Pangilinan J."/>
            <person name="Riley R."/>
            <person name="Hundley H."/>
            <person name="Na H."/>
            <person name="Barry K."/>
            <person name="Grigoriev I.V."/>
            <person name="Stajich J.E."/>
            <person name="Kennedy P.G."/>
        </authorList>
    </citation>
    <scope>NUCLEOTIDE SEQUENCE</scope>
    <source>
        <strain evidence="1">FC203</strain>
    </source>
</reference>
<accession>A0AAD4DUQ3</accession>
<comment type="caution">
    <text evidence="1">The sequence shown here is derived from an EMBL/GenBank/DDBJ whole genome shotgun (WGS) entry which is preliminary data.</text>
</comment>
<keyword evidence="2" id="KW-1185">Reference proteome</keyword>
<organism evidence="1 2">
    <name type="scientific">Suillus fuscotomentosus</name>
    <dbReference type="NCBI Taxonomy" id="1912939"/>
    <lineage>
        <taxon>Eukaryota</taxon>
        <taxon>Fungi</taxon>
        <taxon>Dikarya</taxon>
        <taxon>Basidiomycota</taxon>
        <taxon>Agaricomycotina</taxon>
        <taxon>Agaricomycetes</taxon>
        <taxon>Agaricomycetidae</taxon>
        <taxon>Boletales</taxon>
        <taxon>Suillineae</taxon>
        <taxon>Suillaceae</taxon>
        <taxon>Suillus</taxon>
    </lineage>
</organism>
<evidence type="ECO:0000313" key="1">
    <source>
        <dbReference type="EMBL" id="KAG1894278.1"/>
    </source>
</evidence>
<evidence type="ECO:0000313" key="2">
    <source>
        <dbReference type="Proteomes" id="UP001195769"/>
    </source>
</evidence>
<feature type="non-terminal residue" evidence="1">
    <location>
        <position position="59"/>
    </location>
</feature>
<dbReference type="EMBL" id="JABBWK010000082">
    <property type="protein sequence ID" value="KAG1894278.1"/>
    <property type="molecule type" value="Genomic_DNA"/>
</dbReference>
<sequence length="59" mass="6930">YRCHDCLGKPLFCLKCCRDEHWRLPFHKIGNWNGGFFEETSLTKMGMEIYLGHQGKPCP</sequence>
<dbReference type="GeneID" id="64668234"/>
<dbReference type="AlphaFoldDB" id="A0AAD4DUQ3"/>
<dbReference type="Proteomes" id="UP001195769">
    <property type="component" value="Unassembled WGS sequence"/>
</dbReference>
<feature type="non-terminal residue" evidence="1">
    <location>
        <position position="1"/>
    </location>
</feature>
<gene>
    <name evidence="1" type="ORF">F5891DRAFT_930051</name>
</gene>
<proteinExistence type="predicted"/>
<protein>
    <submittedName>
        <fullName evidence="1">Uncharacterized protein</fullName>
    </submittedName>
</protein>
<dbReference type="RefSeq" id="XP_041219854.1">
    <property type="nucleotide sequence ID" value="XM_041373936.1"/>
</dbReference>